<reference evidence="1 2" key="1">
    <citation type="journal article" date="2020" name="Cell">
        <title>Large-Scale Comparative Analyses of Tick Genomes Elucidate Their Genetic Diversity and Vector Capacities.</title>
        <authorList>
            <consortium name="Tick Genome and Microbiome Consortium (TIGMIC)"/>
            <person name="Jia N."/>
            <person name="Wang J."/>
            <person name="Shi W."/>
            <person name="Du L."/>
            <person name="Sun Y."/>
            <person name="Zhan W."/>
            <person name="Jiang J.F."/>
            <person name="Wang Q."/>
            <person name="Zhang B."/>
            <person name="Ji P."/>
            <person name="Bell-Sakyi L."/>
            <person name="Cui X.M."/>
            <person name="Yuan T.T."/>
            <person name="Jiang B.G."/>
            <person name="Yang W.F."/>
            <person name="Lam T.T."/>
            <person name="Chang Q.C."/>
            <person name="Ding S.J."/>
            <person name="Wang X.J."/>
            <person name="Zhu J.G."/>
            <person name="Ruan X.D."/>
            <person name="Zhao L."/>
            <person name="Wei J.T."/>
            <person name="Ye R.Z."/>
            <person name="Que T.C."/>
            <person name="Du C.H."/>
            <person name="Zhou Y.H."/>
            <person name="Cheng J.X."/>
            <person name="Dai P.F."/>
            <person name="Guo W.B."/>
            <person name="Han X.H."/>
            <person name="Huang E.J."/>
            <person name="Li L.F."/>
            <person name="Wei W."/>
            <person name="Gao Y.C."/>
            <person name="Liu J.Z."/>
            <person name="Shao H.Z."/>
            <person name="Wang X."/>
            <person name="Wang C.C."/>
            <person name="Yang T.C."/>
            <person name="Huo Q.B."/>
            <person name="Li W."/>
            <person name="Chen H.Y."/>
            <person name="Chen S.E."/>
            <person name="Zhou L.G."/>
            <person name="Ni X.B."/>
            <person name="Tian J.H."/>
            <person name="Sheng Y."/>
            <person name="Liu T."/>
            <person name="Pan Y.S."/>
            <person name="Xia L.Y."/>
            <person name="Li J."/>
            <person name="Zhao F."/>
            <person name="Cao W.C."/>
        </authorList>
    </citation>
    <scope>NUCLEOTIDE SEQUENCE [LARGE SCALE GENOMIC DNA]</scope>
    <source>
        <strain evidence="1">Iper-2018</strain>
    </source>
</reference>
<protein>
    <submittedName>
        <fullName evidence="1">Uncharacterized protein</fullName>
    </submittedName>
</protein>
<sequence length="68" mass="7759">GDDKLTDGSYQRINNVTSRAHARWRLGNTVQARSGMGSTNEASSDGYKNTYCNCKLQWARRKRRDHVV</sequence>
<dbReference type="Proteomes" id="UP000805193">
    <property type="component" value="Unassembled WGS sequence"/>
</dbReference>
<feature type="non-terminal residue" evidence="1">
    <location>
        <position position="1"/>
    </location>
</feature>
<evidence type="ECO:0000313" key="2">
    <source>
        <dbReference type="Proteomes" id="UP000805193"/>
    </source>
</evidence>
<proteinExistence type="predicted"/>
<comment type="caution">
    <text evidence="1">The sequence shown here is derived from an EMBL/GenBank/DDBJ whole genome shotgun (WGS) entry which is preliminary data.</text>
</comment>
<dbReference type="EMBL" id="JABSTQ010011547">
    <property type="protein sequence ID" value="KAG0410169.1"/>
    <property type="molecule type" value="Genomic_DNA"/>
</dbReference>
<evidence type="ECO:0000313" key="1">
    <source>
        <dbReference type="EMBL" id="KAG0410169.1"/>
    </source>
</evidence>
<name>A0AC60NSW5_IXOPE</name>
<gene>
    <name evidence="1" type="ORF">HPB47_012707</name>
</gene>
<accession>A0AC60NSW5</accession>
<organism evidence="1 2">
    <name type="scientific">Ixodes persulcatus</name>
    <name type="common">Taiga tick</name>
    <dbReference type="NCBI Taxonomy" id="34615"/>
    <lineage>
        <taxon>Eukaryota</taxon>
        <taxon>Metazoa</taxon>
        <taxon>Ecdysozoa</taxon>
        <taxon>Arthropoda</taxon>
        <taxon>Chelicerata</taxon>
        <taxon>Arachnida</taxon>
        <taxon>Acari</taxon>
        <taxon>Parasitiformes</taxon>
        <taxon>Ixodida</taxon>
        <taxon>Ixodoidea</taxon>
        <taxon>Ixodidae</taxon>
        <taxon>Ixodinae</taxon>
        <taxon>Ixodes</taxon>
    </lineage>
</organism>
<keyword evidence="2" id="KW-1185">Reference proteome</keyword>